<organism evidence="1 2">
    <name type="scientific">Streptomyces crystallinus</name>
    <dbReference type="NCBI Taxonomy" id="68191"/>
    <lineage>
        <taxon>Bacteria</taxon>
        <taxon>Bacillati</taxon>
        <taxon>Actinomycetota</taxon>
        <taxon>Actinomycetes</taxon>
        <taxon>Kitasatosporales</taxon>
        <taxon>Streptomycetaceae</taxon>
        <taxon>Streptomyces</taxon>
    </lineage>
</organism>
<dbReference type="Proteomes" id="UP001500668">
    <property type="component" value="Unassembled WGS sequence"/>
</dbReference>
<evidence type="ECO:0000313" key="1">
    <source>
        <dbReference type="EMBL" id="GAA0618127.1"/>
    </source>
</evidence>
<gene>
    <name evidence="1" type="ORF">GCM10010394_55580</name>
</gene>
<dbReference type="EMBL" id="BAAACA010000038">
    <property type="protein sequence ID" value="GAA0618127.1"/>
    <property type="molecule type" value="Genomic_DNA"/>
</dbReference>
<accession>A0ABN1GSC3</accession>
<dbReference type="RefSeq" id="WP_344077959.1">
    <property type="nucleotide sequence ID" value="NZ_BAAACA010000038.1"/>
</dbReference>
<sequence>MIDDFLTVIPTDPHWQPGKEAADRASAALSGMLPDSDARLGLRVQWHDGVEVIICGSNLEKISCPHCGAQCATDWWMDTVSEGYDQGFPHLMAAVPCCGALTSLNELVYDWPMGFARFRIEVMYPGRSWLTAGELAHLSDALGHPVRQILSHF</sequence>
<proteinExistence type="predicted"/>
<reference evidence="1 2" key="1">
    <citation type="journal article" date="2019" name="Int. J. Syst. Evol. Microbiol.">
        <title>The Global Catalogue of Microorganisms (GCM) 10K type strain sequencing project: providing services to taxonomists for standard genome sequencing and annotation.</title>
        <authorList>
            <consortium name="The Broad Institute Genomics Platform"/>
            <consortium name="The Broad Institute Genome Sequencing Center for Infectious Disease"/>
            <person name="Wu L."/>
            <person name="Ma J."/>
        </authorList>
    </citation>
    <scope>NUCLEOTIDE SEQUENCE [LARGE SCALE GENOMIC DNA]</scope>
    <source>
        <strain evidence="1 2">JCM 5067</strain>
    </source>
</reference>
<evidence type="ECO:0000313" key="2">
    <source>
        <dbReference type="Proteomes" id="UP001500668"/>
    </source>
</evidence>
<keyword evidence="2" id="KW-1185">Reference proteome</keyword>
<name>A0ABN1GSC3_9ACTN</name>
<comment type="caution">
    <text evidence="1">The sequence shown here is derived from an EMBL/GenBank/DDBJ whole genome shotgun (WGS) entry which is preliminary data.</text>
</comment>
<protein>
    <submittedName>
        <fullName evidence="1">Uncharacterized protein</fullName>
    </submittedName>
</protein>